<evidence type="ECO:0000313" key="2">
    <source>
        <dbReference type="Proteomes" id="UP000183832"/>
    </source>
</evidence>
<gene>
    <name evidence="1" type="ORF">CLUMA_CG007612</name>
</gene>
<organism evidence="1 2">
    <name type="scientific">Clunio marinus</name>
    <dbReference type="NCBI Taxonomy" id="568069"/>
    <lineage>
        <taxon>Eukaryota</taxon>
        <taxon>Metazoa</taxon>
        <taxon>Ecdysozoa</taxon>
        <taxon>Arthropoda</taxon>
        <taxon>Hexapoda</taxon>
        <taxon>Insecta</taxon>
        <taxon>Pterygota</taxon>
        <taxon>Neoptera</taxon>
        <taxon>Endopterygota</taxon>
        <taxon>Diptera</taxon>
        <taxon>Nematocera</taxon>
        <taxon>Chironomoidea</taxon>
        <taxon>Chironomidae</taxon>
        <taxon>Clunio</taxon>
    </lineage>
</organism>
<dbReference type="Proteomes" id="UP000183832">
    <property type="component" value="Unassembled WGS sequence"/>
</dbReference>
<dbReference type="EMBL" id="CVRI01000038">
    <property type="protein sequence ID" value="CRK94089.1"/>
    <property type="molecule type" value="Genomic_DNA"/>
</dbReference>
<sequence length="74" mass="8250">MAGKFICEHVRKGNKKKALKIEFRTEAARVEILSALSLEYFTVRSSNLKIQVKACFFLPSSFVDAVNAETIAAL</sequence>
<dbReference type="AlphaFoldDB" id="A0A1J1I6P6"/>
<name>A0A1J1I6P6_9DIPT</name>
<evidence type="ECO:0000313" key="1">
    <source>
        <dbReference type="EMBL" id="CRK94089.1"/>
    </source>
</evidence>
<protein>
    <submittedName>
        <fullName evidence="1">CLUMA_CG007612, isoform A</fullName>
    </submittedName>
</protein>
<proteinExistence type="predicted"/>
<accession>A0A1J1I6P6</accession>
<keyword evidence="2" id="KW-1185">Reference proteome</keyword>
<reference evidence="1 2" key="1">
    <citation type="submission" date="2015-04" db="EMBL/GenBank/DDBJ databases">
        <authorList>
            <person name="Syromyatnikov M.Y."/>
            <person name="Popov V.N."/>
        </authorList>
    </citation>
    <scope>NUCLEOTIDE SEQUENCE [LARGE SCALE GENOMIC DNA]</scope>
</reference>